<sequence length="556" mass="65380">MLCNLLLNTIHVCMIKECHNKGLYIKLNLVGEKMSKVYTNTETKKDCLLNRLLDVRVNNNLLICSPFFTHNDYLDYIIDNNIKLNLVVRLCTSTDCQLLMSLLDKPNIQVRFFNSRVFHSKMYVIDSKTVILGSSNFTKSGLNENMELNVELDNNFEGFNELLRISVSYWNQAQVLTCEVLNKLSELLEENRSNKDETELEKRIAGINSNIKKKRVFSEIHKKRISESNKGKKGAKLEGERLRKLNDAAILSLSKPVVCINTGKKYDSMQIASREVYGYDRGYGYISKVCKGEREHYKKLVWRYYEEYKDYSDVEKEKLKELIRRINTKQYTEKLKRKILCKSMRYDSLKEFGEYALQSGLIKAGSSRPEQIISALIKSSEKQGIPFARLSTKYGFEYFYYADYDVIMDKDKVVEEKPVKKSLEEYMKEYDELLDLELGDLTLGDLLCSNTKKFYKINDKYYKSKTKLMEDYTYDEIIDRERLLVLIKEKGYSANWQFDIEKVNLSQKNKYYLKDNIIYQYKNDFIKLNCTEVNKEAIMCELELSLKLDFTLNNIY</sequence>
<dbReference type="AlphaFoldDB" id="A0A9W5YA94"/>
<evidence type="ECO:0000313" key="2">
    <source>
        <dbReference type="EMBL" id="GKX29001.1"/>
    </source>
</evidence>
<comment type="caution">
    <text evidence="2">The sequence shown here is derived from an EMBL/GenBank/DDBJ whole genome shotgun (WGS) entry which is preliminary data.</text>
</comment>
<dbReference type="GO" id="GO:0003824">
    <property type="term" value="F:catalytic activity"/>
    <property type="evidence" value="ECO:0007669"/>
    <property type="project" value="InterPro"/>
</dbReference>
<dbReference type="SMART" id="SM00155">
    <property type="entry name" value="PLDc"/>
    <property type="match status" value="1"/>
</dbReference>
<dbReference type="Gene3D" id="3.30.870.10">
    <property type="entry name" value="Endonuclease Chain A"/>
    <property type="match status" value="1"/>
</dbReference>
<dbReference type="Proteomes" id="UP001144256">
    <property type="component" value="Unassembled WGS sequence"/>
</dbReference>
<keyword evidence="3" id="KW-1185">Reference proteome</keyword>
<proteinExistence type="predicted"/>
<dbReference type="SUPFAM" id="SSF56024">
    <property type="entry name" value="Phospholipase D/nuclease"/>
    <property type="match status" value="1"/>
</dbReference>
<dbReference type="Pfam" id="PF13091">
    <property type="entry name" value="PLDc_2"/>
    <property type="match status" value="1"/>
</dbReference>
<name>A0A9W5YA94_9FIRM</name>
<organism evidence="2 3">
    <name type="scientific">Vallitalea longa</name>
    <dbReference type="NCBI Taxonomy" id="2936439"/>
    <lineage>
        <taxon>Bacteria</taxon>
        <taxon>Bacillati</taxon>
        <taxon>Bacillota</taxon>
        <taxon>Clostridia</taxon>
        <taxon>Lachnospirales</taxon>
        <taxon>Vallitaleaceae</taxon>
        <taxon>Vallitalea</taxon>
    </lineage>
</organism>
<protein>
    <recommendedName>
        <fullName evidence="1">PLD phosphodiesterase domain-containing protein</fullName>
    </recommendedName>
</protein>
<accession>A0A9W5YA94</accession>
<dbReference type="EMBL" id="BRLB01000002">
    <property type="protein sequence ID" value="GKX29001.1"/>
    <property type="molecule type" value="Genomic_DNA"/>
</dbReference>
<dbReference type="InterPro" id="IPR001736">
    <property type="entry name" value="PLipase_D/transphosphatidylase"/>
</dbReference>
<feature type="domain" description="PLD phosphodiesterase" evidence="1">
    <location>
        <begin position="114"/>
        <end position="141"/>
    </location>
</feature>
<dbReference type="PROSITE" id="PS50035">
    <property type="entry name" value="PLD"/>
    <property type="match status" value="1"/>
</dbReference>
<gene>
    <name evidence="2" type="ORF">SH1V18_14810</name>
</gene>
<dbReference type="InterPro" id="IPR025202">
    <property type="entry name" value="PLD-like_dom"/>
</dbReference>
<dbReference type="GO" id="GO:0006793">
    <property type="term" value="P:phosphorus metabolic process"/>
    <property type="evidence" value="ECO:0007669"/>
    <property type="project" value="UniProtKB-ARBA"/>
</dbReference>
<evidence type="ECO:0000259" key="1">
    <source>
        <dbReference type="PROSITE" id="PS50035"/>
    </source>
</evidence>
<reference evidence="2" key="1">
    <citation type="submission" date="2022-06" db="EMBL/GenBank/DDBJ databases">
        <title>Vallitalea longa sp. nov., an anaerobic bacterium isolated from marine sediment.</title>
        <authorList>
            <person name="Hirano S."/>
            <person name="Terahara T."/>
            <person name="Mori K."/>
            <person name="Hamada M."/>
            <person name="Matsumoto R."/>
            <person name="Kobayashi T."/>
        </authorList>
    </citation>
    <scope>NUCLEOTIDE SEQUENCE</scope>
    <source>
        <strain evidence="2">SH18-1</strain>
    </source>
</reference>
<evidence type="ECO:0000313" key="3">
    <source>
        <dbReference type="Proteomes" id="UP001144256"/>
    </source>
</evidence>